<dbReference type="Proteomes" id="UP000027153">
    <property type="component" value="Unassembled WGS sequence"/>
</dbReference>
<dbReference type="AlphaFoldDB" id="A0A062V6K6"/>
<keyword evidence="2" id="KW-1277">Toxin-antitoxin system</keyword>
<evidence type="ECO:0000256" key="1">
    <source>
        <dbReference type="ARBA" id="ARBA00022553"/>
    </source>
</evidence>
<accession>A0A062V6K6</accession>
<gene>
    <name evidence="6" type="ORF">ANME2D_03044</name>
</gene>
<keyword evidence="7" id="KW-1185">Reference proteome</keyword>
<reference evidence="6 7" key="1">
    <citation type="journal article" date="2013" name="Nature">
        <title>Anaerobic oxidation of methane coupled to nitrate reduction in a novel archaeal lineage.</title>
        <authorList>
            <person name="Haroon M.F."/>
            <person name="Hu S."/>
            <person name="Shi Y."/>
            <person name="Imelfort M."/>
            <person name="Keller J."/>
            <person name="Hugenholtz P."/>
            <person name="Yuan Z."/>
            <person name="Tyson G.W."/>
        </authorList>
    </citation>
    <scope>NUCLEOTIDE SEQUENCE [LARGE SCALE GENOMIC DNA]</scope>
    <source>
        <strain evidence="6 7">ANME-2d</strain>
    </source>
</reference>
<evidence type="ECO:0000313" key="6">
    <source>
        <dbReference type="EMBL" id="KCZ71015.1"/>
    </source>
</evidence>
<dbReference type="InterPro" id="IPR008201">
    <property type="entry name" value="HepT-like"/>
</dbReference>
<evidence type="ECO:0000313" key="7">
    <source>
        <dbReference type="Proteomes" id="UP000027153"/>
    </source>
</evidence>
<dbReference type="PANTHER" id="PTHR34139">
    <property type="entry name" value="UPF0331 PROTEIN MJ0127"/>
    <property type="match status" value="1"/>
</dbReference>
<evidence type="ECO:0000256" key="3">
    <source>
        <dbReference type="ARBA" id="ARBA00022722"/>
    </source>
</evidence>
<proteinExistence type="predicted"/>
<dbReference type="Pfam" id="PF01934">
    <property type="entry name" value="HepT-like"/>
    <property type="match status" value="1"/>
</dbReference>
<keyword evidence="1" id="KW-0597">Phosphoprotein</keyword>
<comment type="caution">
    <text evidence="6">The sequence shown here is derived from an EMBL/GenBank/DDBJ whole genome shotgun (WGS) entry which is preliminary data.</text>
</comment>
<dbReference type="GO" id="GO:0016787">
    <property type="term" value="F:hydrolase activity"/>
    <property type="evidence" value="ECO:0007669"/>
    <property type="project" value="UniProtKB-KW"/>
</dbReference>
<protein>
    <recommendedName>
        <fullName evidence="8">DUF86 domain-containing protein</fullName>
    </recommendedName>
</protein>
<dbReference type="GO" id="GO:0004540">
    <property type="term" value="F:RNA nuclease activity"/>
    <property type="evidence" value="ECO:0007669"/>
    <property type="project" value="InterPro"/>
</dbReference>
<evidence type="ECO:0000256" key="5">
    <source>
        <dbReference type="ARBA" id="ARBA00022801"/>
    </source>
</evidence>
<evidence type="ECO:0008006" key="8">
    <source>
        <dbReference type="Google" id="ProtNLM"/>
    </source>
</evidence>
<dbReference type="OrthoDB" id="318716at2157"/>
<dbReference type="EMBL" id="JMIY01000007">
    <property type="protein sequence ID" value="KCZ71015.1"/>
    <property type="molecule type" value="Genomic_DNA"/>
</dbReference>
<dbReference type="GO" id="GO:0110001">
    <property type="term" value="C:toxin-antitoxin complex"/>
    <property type="evidence" value="ECO:0007669"/>
    <property type="project" value="InterPro"/>
</dbReference>
<sequence length="114" mass="13670">MKRDVKLYLQDIWESILAIEEYTGTLTEEEFYKNRQVQDAVLRRLEIIGEAVKNIDKHFRNRYPDIAWKKIAGMRDVLIHAYFGINMKRVWGVVKKDIPELKQEILFIMENKDV</sequence>
<organism evidence="6 7">
    <name type="scientific">Candidatus Methanoperedens nitratireducens</name>
    <dbReference type="NCBI Taxonomy" id="1392998"/>
    <lineage>
        <taxon>Archaea</taxon>
        <taxon>Methanobacteriati</taxon>
        <taxon>Methanobacteriota</taxon>
        <taxon>Stenosarchaea group</taxon>
        <taxon>Methanomicrobia</taxon>
        <taxon>Methanosarcinales</taxon>
        <taxon>ANME-2 cluster</taxon>
        <taxon>Candidatus Methanoperedentaceae</taxon>
        <taxon>Candidatus Methanoperedens</taxon>
    </lineage>
</organism>
<dbReference type="InterPro" id="IPR051813">
    <property type="entry name" value="HepT_RNase_toxin"/>
</dbReference>
<evidence type="ECO:0000256" key="4">
    <source>
        <dbReference type="ARBA" id="ARBA00022741"/>
    </source>
</evidence>
<evidence type="ECO:0000256" key="2">
    <source>
        <dbReference type="ARBA" id="ARBA00022649"/>
    </source>
</evidence>
<dbReference type="RefSeq" id="WP_048093114.1">
    <property type="nucleotide sequence ID" value="NZ_JMIY01000007.1"/>
</dbReference>
<keyword evidence="3" id="KW-0540">Nuclease</keyword>
<dbReference type="GO" id="GO:0000166">
    <property type="term" value="F:nucleotide binding"/>
    <property type="evidence" value="ECO:0007669"/>
    <property type="project" value="UniProtKB-KW"/>
</dbReference>
<dbReference type="PANTHER" id="PTHR34139:SF1">
    <property type="entry name" value="RNASE MJ1380-RELATED"/>
    <property type="match status" value="1"/>
</dbReference>
<keyword evidence="5" id="KW-0378">Hydrolase</keyword>
<name>A0A062V6K6_9EURY</name>
<keyword evidence="4" id="KW-0547">Nucleotide-binding</keyword>